<dbReference type="Gene3D" id="3.20.20.70">
    <property type="entry name" value="Aldolase class I"/>
    <property type="match status" value="1"/>
</dbReference>
<gene>
    <name evidence="3" type="ORF">QBC34DRAFT_402648</name>
</gene>
<dbReference type="InterPro" id="IPR001155">
    <property type="entry name" value="OxRdtase_FMN_N"/>
</dbReference>
<dbReference type="InterPro" id="IPR013785">
    <property type="entry name" value="Aldolase_TIM"/>
</dbReference>
<keyword evidence="1" id="KW-0285">Flavoprotein</keyword>
<dbReference type="Proteomes" id="UP001321760">
    <property type="component" value="Unassembled WGS sequence"/>
</dbReference>
<dbReference type="AlphaFoldDB" id="A0AAV9GPR3"/>
<reference evidence="3" key="2">
    <citation type="submission" date="2023-05" db="EMBL/GenBank/DDBJ databases">
        <authorList>
            <consortium name="Lawrence Berkeley National Laboratory"/>
            <person name="Steindorff A."/>
            <person name="Hensen N."/>
            <person name="Bonometti L."/>
            <person name="Westerberg I."/>
            <person name="Brannstrom I.O."/>
            <person name="Guillou S."/>
            <person name="Cros-Aarteil S."/>
            <person name="Calhoun S."/>
            <person name="Haridas S."/>
            <person name="Kuo A."/>
            <person name="Mondo S."/>
            <person name="Pangilinan J."/>
            <person name="Riley R."/>
            <person name="Labutti K."/>
            <person name="Andreopoulos B."/>
            <person name="Lipzen A."/>
            <person name="Chen C."/>
            <person name="Yanf M."/>
            <person name="Daum C."/>
            <person name="Ng V."/>
            <person name="Clum A."/>
            <person name="Ohm R."/>
            <person name="Martin F."/>
            <person name="Silar P."/>
            <person name="Natvig D."/>
            <person name="Lalanne C."/>
            <person name="Gautier V."/>
            <person name="Ament-Velasquez S.L."/>
            <person name="Kruys A."/>
            <person name="Hutchinson M.I."/>
            <person name="Powell A.J."/>
            <person name="Barry K."/>
            <person name="Miller A.N."/>
            <person name="Grigoriev I.V."/>
            <person name="Debuchy R."/>
            <person name="Gladieux P."/>
            <person name="Thoren M.H."/>
            <person name="Johannesson H."/>
        </authorList>
    </citation>
    <scope>NUCLEOTIDE SEQUENCE</scope>
    <source>
        <strain evidence="3">PSN243</strain>
    </source>
</reference>
<reference evidence="3" key="1">
    <citation type="journal article" date="2023" name="Mol. Phylogenet. Evol.">
        <title>Genome-scale phylogeny and comparative genomics of the fungal order Sordariales.</title>
        <authorList>
            <person name="Hensen N."/>
            <person name="Bonometti L."/>
            <person name="Westerberg I."/>
            <person name="Brannstrom I.O."/>
            <person name="Guillou S."/>
            <person name="Cros-Aarteil S."/>
            <person name="Calhoun S."/>
            <person name="Haridas S."/>
            <person name="Kuo A."/>
            <person name="Mondo S."/>
            <person name="Pangilinan J."/>
            <person name="Riley R."/>
            <person name="LaButti K."/>
            <person name="Andreopoulos B."/>
            <person name="Lipzen A."/>
            <person name="Chen C."/>
            <person name="Yan M."/>
            <person name="Daum C."/>
            <person name="Ng V."/>
            <person name="Clum A."/>
            <person name="Steindorff A."/>
            <person name="Ohm R.A."/>
            <person name="Martin F."/>
            <person name="Silar P."/>
            <person name="Natvig D.O."/>
            <person name="Lalanne C."/>
            <person name="Gautier V."/>
            <person name="Ament-Velasquez S.L."/>
            <person name="Kruys A."/>
            <person name="Hutchinson M.I."/>
            <person name="Powell A.J."/>
            <person name="Barry K."/>
            <person name="Miller A.N."/>
            <person name="Grigoriev I.V."/>
            <person name="Debuchy R."/>
            <person name="Gladieux P."/>
            <person name="Hiltunen Thoren M."/>
            <person name="Johannesson H."/>
        </authorList>
    </citation>
    <scope>NUCLEOTIDE SEQUENCE</scope>
    <source>
        <strain evidence="3">PSN243</strain>
    </source>
</reference>
<dbReference type="PANTHER" id="PTHR22893">
    <property type="entry name" value="NADH OXIDOREDUCTASE-RELATED"/>
    <property type="match status" value="1"/>
</dbReference>
<accession>A0AAV9GPR3</accession>
<protein>
    <recommendedName>
        <fullName evidence="2">NADH:flavin oxidoreductase/NADH oxidase N-terminal domain-containing protein</fullName>
    </recommendedName>
</protein>
<evidence type="ECO:0000256" key="1">
    <source>
        <dbReference type="ARBA" id="ARBA00022630"/>
    </source>
</evidence>
<evidence type="ECO:0000313" key="4">
    <source>
        <dbReference type="Proteomes" id="UP001321760"/>
    </source>
</evidence>
<evidence type="ECO:0000313" key="3">
    <source>
        <dbReference type="EMBL" id="KAK4450829.1"/>
    </source>
</evidence>
<dbReference type="InterPro" id="IPR045247">
    <property type="entry name" value="Oye-like"/>
</dbReference>
<dbReference type="CDD" id="cd02933">
    <property type="entry name" value="OYE_like_FMN"/>
    <property type="match status" value="1"/>
</dbReference>
<keyword evidence="4" id="KW-1185">Reference proteome</keyword>
<feature type="domain" description="NADH:flavin oxidoreductase/NADH oxidase N-terminal" evidence="2">
    <location>
        <begin position="103"/>
        <end position="433"/>
    </location>
</feature>
<name>A0AAV9GPR3_9PEZI</name>
<evidence type="ECO:0000259" key="2">
    <source>
        <dbReference type="Pfam" id="PF00724"/>
    </source>
</evidence>
<dbReference type="GO" id="GO:0010181">
    <property type="term" value="F:FMN binding"/>
    <property type="evidence" value="ECO:0007669"/>
    <property type="project" value="InterPro"/>
</dbReference>
<sequence length="473" mass="52686">MDHGRTRLIDPPLVEHVTDRFRVLEDIGIASRRNLSAQKCHNYKTAPFPLALLSLYCVTHLKFHTHPTFHQRDTIPLTTKQIITPHRTPYPPGQIPKMATSRLFTPLPVGKTHLSQRIAMAPLTRYRATTDHTPTDLQTTYYAQRASVPGTLLITEATFITLHAGGYANVPGIYTPEHIANWRKVTDAVHAKGSYIFLQLWNLGRAARADVAAREGWTIKSPSAVPVDDKAPVPQEMTLAEIQQTIQDYATAAKNAIEAGFDGVEIHGANGYLVDQFIQDVTNKRTDAYGGSVENRSRFAVEVVNAVVAAVGAERTAIRLSPWSRFLNMRMADPVTQFSDVLRKISGHNLAYVHFVQAGIVGNADAERPRDEGLGWALDIWKGPVLIAGGLDAEGARRLVEEEYKERNNVVAVCGRYFIANPDLPFRVKEGIDLTPFDEKLFYNRGEARGYITWPFSKEFEAKFGPQGVQAHL</sequence>
<organism evidence="3 4">
    <name type="scientific">Podospora aff. communis PSN243</name>
    <dbReference type="NCBI Taxonomy" id="3040156"/>
    <lineage>
        <taxon>Eukaryota</taxon>
        <taxon>Fungi</taxon>
        <taxon>Dikarya</taxon>
        <taxon>Ascomycota</taxon>
        <taxon>Pezizomycotina</taxon>
        <taxon>Sordariomycetes</taxon>
        <taxon>Sordariomycetidae</taxon>
        <taxon>Sordariales</taxon>
        <taxon>Podosporaceae</taxon>
        <taxon>Podospora</taxon>
    </lineage>
</organism>
<dbReference type="GO" id="GO:0003959">
    <property type="term" value="F:NADPH dehydrogenase activity"/>
    <property type="evidence" value="ECO:0007669"/>
    <property type="project" value="TreeGrafter"/>
</dbReference>
<proteinExistence type="predicted"/>
<dbReference type="EMBL" id="MU865931">
    <property type="protein sequence ID" value="KAK4450829.1"/>
    <property type="molecule type" value="Genomic_DNA"/>
</dbReference>
<comment type="caution">
    <text evidence="3">The sequence shown here is derived from an EMBL/GenBank/DDBJ whole genome shotgun (WGS) entry which is preliminary data.</text>
</comment>
<dbReference type="PANTHER" id="PTHR22893:SF91">
    <property type="entry name" value="NADPH DEHYDROGENASE 2-RELATED"/>
    <property type="match status" value="1"/>
</dbReference>
<dbReference type="FunFam" id="3.20.20.70:FF:000138">
    <property type="entry name" value="NADPH dehydrogenase 1"/>
    <property type="match status" value="1"/>
</dbReference>
<dbReference type="Pfam" id="PF00724">
    <property type="entry name" value="Oxidored_FMN"/>
    <property type="match status" value="1"/>
</dbReference>
<dbReference type="SUPFAM" id="SSF51395">
    <property type="entry name" value="FMN-linked oxidoreductases"/>
    <property type="match status" value="1"/>
</dbReference>